<protein>
    <submittedName>
        <fullName evidence="2">Uncharacterized protein</fullName>
    </submittedName>
</protein>
<accession>A0A5S6QTJ5</accession>
<keyword evidence="1" id="KW-1185">Reference proteome</keyword>
<proteinExistence type="predicted"/>
<evidence type="ECO:0000313" key="1">
    <source>
        <dbReference type="Proteomes" id="UP000046395"/>
    </source>
</evidence>
<reference evidence="2" key="1">
    <citation type="submission" date="2019-12" db="UniProtKB">
        <authorList>
            <consortium name="WormBaseParasite"/>
        </authorList>
    </citation>
    <scope>IDENTIFICATION</scope>
</reference>
<name>A0A5S6QTJ5_TRIMR</name>
<dbReference type="AlphaFoldDB" id="A0A5S6QTJ5"/>
<sequence>MNLKDCCFLVVDSWETLKQSTLRSAWNQILIACRTVATFVETDADKDVEEIVHASKSLVLQRMHRFRFGCRVIVVSKDSR</sequence>
<evidence type="ECO:0000313" key="2">
    <source>
        <dbReference type="WBParaSite" id="TMUE_2000010212.1"/>
    </source>
</evidence>
<organism evidence="1 2">
    <name type="scientific">Trichuris muris</name>
    <name type="common">Mouse whipworm</name>
    <dbReference type="NCBI Taxonomy" id="70415"/>
    <lineage>
        <taxon>Eukaryota</taxon>
        <taxon>Metazoa</taxon>
        <taxon>Ecdysozoa</taxon>
        <taxon>Nematoda</taxon>
        <taxon>Enoplea</taxon>
        <taxon>Dorylaimia</taxon>
        <taxon>Trichinellida</taxon>
        <taxon>Trichuridae</taxon>
        <taxon>Trichuris</taxon>
    </lineage>
</organism>
<dbReference type="Proteomes" id="UP000046395">
    <property type="component" value="Unassembled WGS sequence"/>
</dbReference>
<dbReference type="WBParaSite" id="TMUE_2000010212.1">
    <property type="protein sequence ID" value="TMUE_2000010212.1"/>
    <property type="gene ID" value="WBGene00292708"/>
</dbReference>